<dbReference type="SMART" id="SM00421">
    <property type="entry name" value="HTH_LUXR"/>
    <property type="match status" value="1"/>
</dbReference>
<dbReference type="SUPFAM" id="SSF46894">
    <property type="entry name" value="C-terminal effector domain of the bipartite response regulators"/>
    <property type="match status" value="1"/>
</dbReference>
<dbReference type="InterPro" id="IPR019734">
    <property type="entry name" value="TPR_rpt"/>
</dbReference>
<dbReference type="InterPro" id="IPR059106">
    <property type="entry name" value="WHD_MalT"/>
</dbReference>
<dbReference type="PANTHER" id="PTHR44688:SF16">
    <property type="entry name" value="DNA-BINDING TRANSCRIPTIONAL ACTIVATOR DEVR_DOSR"/>
    <property type="match status" value="1"/>
</dbReference>
<evidence type="ECO:0000256" key="2">
    <source>
        <dbReference type="ARBA" id="ARBA00023125"/>
    </source>
</evidence>
<comment type="caution">
    <text evidence="5">The sequence shown here is derived from an EMBL/GenBank/DDBJ whole genome shotgun (WGS) entry which is preliminary data.</text>
</comment>
<dbReference type="GO" id="GO:0003677">
    <property type="term" value="F:DNA binding"/>
    <property type="evidence" value="ECO:0007669"/>
    <property type="project" value="UniProtKB-KW"/>
</dbReference>
<dbReference type="Gene3D" id="3.40.50.300">
    <property type="entry name" value="P-loop containing nucleotide triphosphate hydrolases"/>
    <property type="match status" value="1"/>
</dbReference>
<dbReference type="PANTHER" id="PTHR44688">
    <property type="entry name" value="DNA-BINDING TRANSCRIPTIONAL ACTIVATOR DEVR_DOSR"/>
    <property type="match status" value="1"/>
</dbReference>
<dbReference type="Gene3D" id="1.10.10.10">
    <property type="entry name" value="Winged helix-like DNA-binding domain superfamily/Winged helix DNA-binding domain"/>
    <property type="match status" value="1"/>
</dbReference>
<dbReference type="InterPro" id="IPR000792">
    <property type="entry name" value="Tscrpt_reg_LuxR_C"/>
</dbReference>
<dbReference type="Pfam" id="PF25873">
    <property type="entry name" value="WHD_MalT"/>
    <property type="match status" value="1"/>
</dbReference>
<keyword evidence="2" id="KW-0238">DNA-binding</keyword>
<feature type="domain" description="HTH luxR-type" evidence="4">
    <location>
        <begin position="830"/>
        <end position="895"/>
    </location>
</feature>
<dbReference type="InterPro" id="IPR011990">
    <property type="entry name" value="TPR-like_helical_dom_sf"/>
</dbReference>
<dbReference type="SUPFAM" id="SSF48452">
    <property type="entry name" value="TPR-like"/>
    <property type="match status" value="2"/>
</dbReference>
<dbReference type="Pfam" id="PF17874">
    <property type="entry name" value="TPR_MalT"/>
    <property type="match status" value="1"/>
</dbReference>
<evidence type="ECO:0000256" key="1">
    <source>
        <dbReference type="ARBA" id="ARBA00023015"/>
    </source>
</evidence>
<keyword evidence="1" id="KW-0805">Transcription regulation</keyword>
<dbReference type="InterPro" id="IPR016032">
    <property type="entry name" value="Sig_transdc_resp-reg_C-effctor"/>
</dbReference>
<reference evidence="5" key="1">
    <citation type="journal article" date="2020" name="mSystems">
        <title>Genome- and Community-Level Interaction Insights into Carbon Utilization and Element Cycling Functions of Hydrothermarchaeota in Hydrothermal Sediment.</title>
        <authorList>
            <person name="Zhou Z."/>
            <person name="Liu Y."/>
            <person name="Xu W."/>
            <person name="Pan J."/>
            <person name="Luo Z.H."/>
            <person name="Li M."/>
        </authorList>
    </citation>
    <scope>NUCLEOTIDE SEQUENCE [LARGE SCALE GENOMIC DNA]</scope>
    <source>
        <strain evidence="5">SpSt-289</strain>
    </source>
</reference>
<protein>
    <recommendedName>
        <fullName evidence="4">HTH luxR-type domain-containing protein</fullName>
    </recommendedName>
</protein>
<evidence type="ECO:0000259" key="4">
    <source>
        <dbReference type="PROSITE" id="PS50043"/>
    </source>
</evidence>
<dbReference type="PROSITE" id="PS50043">
    <property type="entry name" value="HTH_LUXR_2"/>
    <property type="match status" value="1"/>
</dbReference>
<proteinExistence type="predicted"/>
<dbReference type="EMBL" id="DSMG01000135">
    <property type="protein sequence ID" value="HDX32471.1"/>
    <property type="molecule type" value="Genomic_DNA"/>
</dbReference>
<dbReference type="AlphaFoldDB" id="A0A7C1FVH9"/>
<dbReference type="Pfam" id="PF00196">
    <property type="entry name" value="GerE"/>
    <property type="match status" value="1"/>
</dbReference>
<sequence>MPTMSISATPALLVTKFNRPPIPRNAVSRPALLARLNDGLAAGRPLTLIAAPAGYGKTTLAAQWTAQLPQPAAWLALDEADDDPLRFCTYLVAALQGADPAVGAELTPVLRTGQLPPSDVLVTTLLNDLAASGPTGPQPLVCVLDDCHVIQDPAILAVLQGLLAHPSAGLHLCLVTREDPALPLARLRARGQLTEVRAADLRFAEAEAAAFLRAGLGLTLSDADLARLAERTEGWAAGLQLAGLSLQGHADPVAFVATLSGSHRFILSYLTEEVLARQPAAVQEFLLQTSILDRLCGELCDAVRGISKSTNQRIPDLPFAHSQAILAYLDQANLFLVPLDDEGRWYRYHRLFAELLQAQLRRRDPGGVAELHLRASLWHEAHAMPAEAIGHALAAGEHGRAVALLEQHGWALLNAGYARTVEGWLAALPAEWRGHSPRLSLDFGWMYLLRGALERVAPFLAQAEAALDARPLAEQSALRAECLALRANLLQAGGQAAEAIAAAERSLALIPPAADRLTALAALALGGAYRQQADFERAVAALQTAIRASRAAGDRVTEMLAVAHLTLMAVQFGRLRLAAQVAIEALARLERAPAGAPPIAGAVHGALGLVYIEWNDLPQAREHLQRGIRLGVLSGHNASLIYSQCNLARLLQAEGDLDGAGRTLDNAAALLAQGAPGWVRPELIARQAELALAQGDVAVAEAHLRTSNVAPEDPVTYRTDPLHLAWLRLLIARGDARAADLAQRIIRSAEAGSRHGTLLPALLLAARLHTDRLPMAHGFLRRALALAEPEGAIRVFLNEGEAIAALLRQVGCPPWLAQALPSPQPPPLPGEVLVEPLSERELEVLRLLAEGLRYAEIAGRLVVSLNTVRFHVKEIYGKLGVNRQAQAVARARELGLL</sequence>
<dbReference type="GO" id="GO:0006355">
    <property type="term" value="P:regulation of DNA-templated transcription"/>
    <property type="evidence" value="ECO:0007669"/>
    <property type="project" value="InterPro"/>
</dbReference>
<gene>
    <name evidence="5" type="ORF">ENQ20_13440</name>
</gene>
<dbReference type="CDD" id="cd06170">
    <property type="entry name" value="LuxR_C_like"/>
    <property type="match status" value="1"/>
</dbReference>
<dbReference type="InterPro" id="IPR036388">
    <property type="entry name" value="WH-like_DNA-bd_sf"/>
</dbReference>
<keyword evidence="3" id="KW-0804">Transcription</keyword>
<evidence type="ECO:0000256" key="3">
    <source>
        <dbReference type="ARBA" id="ARBA00023163"/>
    </source>
</evidence>
<name>A0A7C1FVH9_9CHLR</name>
<dbReference type="InterPro" id="IPR041617">
    <property type="entry name" value="TPR_MalT"/>
</dbReference>
<evidence type="ECO:0000313" key="5">
    <source>
        <dbReference type="EMBL" id="HDX32471.1"/>
    </source>
</evidence>
<dbReference type="Gene3D" id="1.25.40.10">
    <property type="entry name" value="Tetratricopeptide repeat domain"/>
    <property type="match status" value="1"/>
</dbReference>
<dbReference type="PRINTS" id="PR00038">
    <property type="entry name" value="HTHLUXR"/>
</dbReference>
<dbReference type="SUPFAM" id="SSF52540">
    <property type="entry name" value="P-loop containing nucleoside triphosphate hydrolases"/>
    <property type="match status" value="1"/>
</dbReference>
<organism evidence="5">
    <name type="scientific">Caldilinea aerophila</name>
    <dbReference type="NCBI Taxonomy" id="133453"/>
    <lineage>
        <taxon>Bacteria</taxon>
        <taxon>Bacillati</taxon>
        <taxon>Chloroflexota</taxon>
        <taxon>Caldilineae</taxon>
        <taxon>Caldilineales</taxon>
        <taxon>Caldilineaceae</taxon>
        <taxon>Caldilinea</taxon>
    </lineage>
</organism>
<dbReference type="Pfam" id="PF13191">
    <property type="entry name" value="AAA_16"/>
    <property type="match status" value="1"/>
</dbReference>
<accession>A0A7C1FVH9</accession>
<dbReference type="SMART" id="SM00028">
    <property type="entry name" value="TPR"/>
    <property type="match status" value="3"/>
</dbReference>
<dbReference type="InterPro" id="IPR041664">
    <property type="entry name" value="AAA_16"/>
</dbReference>
<dbReference type="InterPro" id="IPR027417">
    <property type="entry name" value="P-loop_NTPase"/>
</dbReference>